<dbReference type="STRING" id="1434123.MSVAZ_1893"/>
<dbReference type="Proteomes" id="UP000033096">
    <property type="component" value="Chromosome"/>
</dbReference>
<gene>
    <name evidence="2" type="ORF">MSVAZ_1893</name>
</gene>
<dbReference type="InterPro" id="IPR011050">
    <property type="entry name" value="Pectin_lyase_fold/virulence"/>
</dbReference>
<dbReference type="NCBIfam" id="TIGR03804">
    <property type="entry name" value="para_beta_helix"/>
    <property type="match status" value="4"/>
</dbReference>
<dbReference type="PATRIC" id="fig|1434123.4.peg.2296"/>
<dbReference type="InterPro" id="IPR006626">
    <property type="entry name" value="PbH1"/>
</dbReference>
<reference evidence="2 3" key="1">
    <citation type="submission" date="2014-07" db="EMBL/GenBank/DDBJ databases">
        <title>Methanogenic archaea and the global carbon cycle.</title>
        <authorList>
            <person name="Henriksen J.R."/>
            <person name="Luke J."/>
            <person name="Reinhart S."/>
            <person name="Benedict M.N."/>
            <person name="Youngblut N.D."/>
            <person name="Metcalf M.E."/>
            <person name="Whitaker R.J."/>
            <person name="Metcalf W.W."/>
        </authorList>
    </citation>
    <scope>NUCLEOTIDE SEQUENCE [LARGE SCALE GENOMIC DNA]</scope>
    <source>
        <strain evidence="2 3">Z-761</strain>
    </source>
</reference>
<dbReference type="RefSeq" id="WP_052725410.1">
    <property type="nucleotide sequence ID" value="NZ_CP009520.1"/>
</dbReference>
<organism evidence="2 3">
    <name type="scientific">Methanosarcina vacuolata Z-761</name>
    <dbReference type="NCBI Taxonomy" id="1434123"/>
    <lineage>
        <taxon>Archaea</taxon>
        <taxon>Methanobacteriati</taxon>
        <taxon>Methanobacteriota</taxon>
        <taxon>Stenosarchaea group</taxon>
        <taxon>Methanomicrobia</taxon>
        <taxon>Methanosarcinales</taxon>
        <taxon>Methanosarcinaceae</taxon>
        <taxon>Methanosarcina</taxon>
    </lineage>
</organism>
<keyword evidence="3" id="KW-1185">Reference proteome</keyword>
<dbReference type="InterPro" id="IPR013766">
    <property type="entry name" value="Thioredoxin_domain"/>
</dbReference>
<evidence type="ECO:0000313" key="2">
    <source>
        <dbReference type="EMBL" id="AKB44162.1"/>
    </source>
</evidence>
<dbReference type="PANTHER" id="PTHR45663">
    <property type="entry name" value="GEO12009P1"/>
    <property type="match status" value="1"/>
</dbReference>
<feature type="domain" description="Thioredoxin" evidence="1">
    <location>
        <begin position="363"/>
        <end position="502"/>
    </location>
</feature>
<dbReference type="SUPFAM" id="SSF51126">
    <property type="entry name" value="Pectin lyase-like"/>
    <property type="match status" value="1"/>
</dbReference>
<dbReference type="AlphaFoldDB" id="A0A0E3Q603"/>
<dbReference type="SUPFAM" id="SSF52833">
    <property type="entry name" value="Thioredoxin-like"/>
    <property type="match status" value="1"/>
</dbReference>
<name>A0A0E3Q603_9EURY</name>
<dbReference type="SMART" id="SM00710">
    <property type="entry name" value="PbH1"/>
    <property type="match status" value="7"/>
</dbReference>
<dbReference type="CDD" id="cd02947">
    <property type="entry name" value="TRX_family"/>
    <property type="match status" value="1"/>
</dbReference>
<sequence length="510" mass="55707">MERKFTQAILIISLFIPWTVITQAEAAVVIVNNSGDNNSGAGNYTSIQEAINNAHDGDTVLVSPGVYSENIIVNKKLTILSHAMLSGSQTNRTYIISTASDNAVFSISSDNVTINGFHIAGGPFEKNTSQEVGLYLEGVRNCSLKNNTLILTDKGIVLKNSQDNYLNGNLVSFGNEGVVLDNSEENVLSNNWVMKNNQGISLNNSFNNTLVNNTAGSNGVGILLQTSQGNKLAYNLILKNEYGVLGQKAWSNILTNNNLYLNDIGVDLRSSSNNSFYENEFINFLNAVDEGNNIWNSSSAGNFWNDHTGIDSDGNGVIDNQYVINHIIGAIDYMPMVNMPMVNRISSGNSSRALGANGNILLSLFEKKYPENSASNRKKGVVIETTELGQINKFLERGPVFLKLGAEWCGACQSMKPIIDELASRYGDRATIMSININKNPQLATYFDVGYIPDSSMIMGIENGTYVYMQLDGNITTDRVKARIVGLKDKEVYEKVLGNALAYKEKDKSG</sequence>
<dbReference type="GeneID" id="24810346"/>
<proteinExistence type="predicted"/>
<dbReference type="Pfam" id="PF00085">
    <property type="entry name" value="Thioredoxin"/>
    <property type="match status" value="1"/>
</dbReference>
<dbReference type="PROSITE" id="PS51352">
    <property type="entry name" value="THIOREDOXIN_2"/>
    <property type="match status" value="1"/>
</dbReference>
<dbReference type="InterPro" id="IPR007742">
    <property type="entry name" value="NosD_dom"/>
</dbReference>
<dbReference type="InterPro" id="IPR036249">
    <property type="entry name" value="Thioredoxin-like_sf"/>
</dbReference>
<dbReference type="GO" id="GO:0015035">
    <property type="term" value="F:protein-disulfide reductase activity"/>
    <property type="evidence" value="ECO:0007669"/>
    <property type="project" value="TreeGrafter"/>
</dbReference>
<dbReference type="GO" id="GO:0005737">
    <property type="term" value="C:cytoplasm"/>
    <property type="evidence" value="ECO:0007669"/>
    <property type="project" value="TreeGrafter"/>
</dbReference>
<dbReference type="Pfam" id="PF05048">
    <property type="entry name" value="NosD"/>
    <property type="match status" value="1"/>
</dbReference>
<dbReference type="InterPro" id="IPR022441">
    <property type="entry name" value="Para_beta_helix_rpt-2"/>
</dbReference>
<dbReference type="Gene3D" id="2.160.20.10">
    <property type="entry name" value="Single-stranded right-handed beta-helix, Pectin lyase-like"/>
    <property type="match status" value="1"/>
</dbReference>
<protein>
    <submittedName>
        <fullName evidence="2">Thioredoxin</fullName>
    </submittedName>
</protein>
<dbReference type="HOGENOM" id="CLU_042496_0_0_2"/>
<evidence type="ECO:0000313" key="3">
    <source>
        <dbReference type="Proteomes" id="UP000033096"/>
    </source>
</evidence>
<dbReference type="Gene3D" id="3.40.30.10">
    <property type="entry name" value="Glutaredoxin"/>
    <property type="match status" value="1"/>
</dbReference>
<dbReference type="PANTHER" id="PTHR45663:SF11">
    <property type="entry name" value="GEO12009P1"/>
    <property type="match status" value="1"/>
</dbReference>
<dbReference type="InterPro" id="IPR012334">
    <property type="entry name" value="Pectin_lyas_fold"/>
</dbReference>
<evidence type="ECO:0000259" key="1">
    <source>
        <dbReference type="PROSITE" id="PS51352"/>
    </source>
</evidence>
<accession>A0A0E3Q603</accession>
<dbReference type="EMBL" id="CP009520">
    <property type="protein sequence ID" value="AKB44162.1"/>
    <property type="molecule type" value="Genomic_DNA"/>
</dbReference>
<dbReference type="KEGG" id="mvc:MSVAZ_1893"/>